<feature type="binding site" description="in other chain" evidence="10">
    <location>
        <begin position="392"/>
        <end position="400"/>
    </location>
    <ligand>
        <name>5-phospho-alpha-D-ribose 1-diphosphate</name>
        <dbReference type="ChEBI" id="CHEBI:58017"/>
        <note>ligand shared between dimeric partners</note>
    </ligand>
</feature>
<keyword evidence="7 10" id="KW-0665">Pyrimidine biosynthesis</keyword>
<reference evidence="12 13" key="1">
    <citation type="submission" date="2019-02" db="EMBL/GenBank/DDBJ databases">
        <title>Complete Genome Sequence and Methylome Analysis of free living Spirochaetas.</title>
        <authorList>
            <person name="Fomenkov A."/>
            <person name="Dubinina G."/>
            <person name="Leshcheva N."/>
            <person name="Mikheeva N."/>
            <person name="Grabovich M."/>
            <person name="Vincze T."/>
            <person name="Roberts R.J."/>
        </authorList>
    </citation>
    <scope>NUCLEOTIDE SEQUENCE [LARGE SCALE GENOMIC DNA]</scope>
    <source>
        <strain evidence="12 13">K2</strain>
    </source>
</reference>
<feature type="binding site" evidence="10">
    <location>
        <position position="370"/>
    </location>
    <ligand>
        <name>5-phospho-alpha-D-ribose 1-diphosphate</name>
        <dbReference type="ChEBI" id="CHEBI:58017"/>
        <note>ligand shared between dimeric partners</note>
    </ligand>
</feature>
<dbReference type="GO" id="GO:0004590">
    <property type="term" value="F:orotidine-5'-phosphate decarboxylase activity"/>
    <property type="evidence" value="ECO:0007669"/>
    <property type="project" value="UniProtKB-UniRule"/>
</dbReference>
<dbReference type="InterPro" id="IPR023031">
    <property type="entry name" value="OPRT"/>
</dbReference>
<dbReference type="KEGG" id="ock:EXM22_03680"/>
<feature type="binding site" evidence="10">
    <location>
        <position position="396"/>
    </location>
    <ligand>
        <name>orotate</name>
        <dbReference type="ChEBI" id="CHEBI:30839"/>
    </ligand>
</feature>
<dbReference type="InterPro" id="IPR029057">
    <property type="entry name" value="PRTase-like"/>
</dbReference>
<evidence type="ECO:0000259" key="11">
    <source>
        <dbReference type="SMART" id="SM00934"/>
    </source>
</evidence>
<dbReference type="PANTHER" id="PTHR43375:SF1">
    <property type="entry name" value="OROTIDINE 5'-PHOSPHATE DECARBOXYLASE"/>
    <property type="match status" value="1"/>
</dbReference>
<protein>
    <recommendedName>
        <fullName evidence="10">Orotate phosphoribosyltransferase</fullName>
        <shortName evidence="10">OPRT</shortName>
        <shortName evidence="10">OPRTase</shortName>
        <ecNumber evidence="10">2.4.2.10</ecNumber>
    </recommendedName>
</protein>
<keyword evidence="10" id="KW-0460">Magnesium</keyword>
<evidence type="ECO:0000313" key="13">
    <source>
        <dbReference type="Proteomes" id="UP000324209"/>
    </source>
</evidence>
<feature type="domain" description="Orotidine 5'-phosphate decarboxylase" evidence="11">
    <location>
        <begin position="17"/>
        <end position="255"/>
    </location>
</feature>
<dbReference type="NCBIfam" id="TIGR02127">
    <property type="entry name" value="pyrF_sub2"/>
    <property type="match status" value="1"/>
</dbReference>
<comment type="caution">
    <text evidence="10">Lacks conserved residue(s) required for the propagation of feature annotation.</text>
</comment>
<dbReference type="PROSITE" id="PS00156">
    <property type="entry name" value="OMPDECASE"/>
    <property type="match status" value="1"/>
</dbReference>
<evidence type="ECO:0000256" key="6">
    <source>
        <dbReference type="ARBA" id="ARBA00022793"/>
    </source>
</evidence>
<comment type="function">
    <text evidence="10">Catalyzes the transfer of a ribosyl phosphate group from 5-phosphoribose 1-diphosphate to orotate, leading to the formation of orotidine monophosphate (OMP).</text>
</comment>
<keyword evidence="5 10" id="KW-0808">Transferase</keyword>
<dbReference type="GO" id="GO:0006207">
    <property type="term" value="P:'de novo' pyrimidine nucleobase biosynthetic process"/>
    <property type="evidence" value="ECO:0007669"/>
    <property type="project" value="InterPro"/>
</dbReference>
<accession>A0A5C1QJF5</accession>
<dbReference type="CDD" id="cd06223">
    <property type="entry name" value="PRTases_typeI"/>
    <property type="match status" value="1"/>
</dbReference>
<keyword evidence="6" id="KW-0210">Decarboxylase</keyword>
<comment type="pathway">
    <text evidence="2 10">Pyrimidine metabolism; UMP biosynthesis via de novo pathway; UMP from orotate: step 1/2.</text>
</comment>
<keyword evidence="4 10" id="KW-0328">Glycosyltransferase</keyword>
<dbReference type="EMBL" id="CP036150">
    <property type="protein sequence ID" value="QEN07130.1"/>
    <property type="molecule type" value="Genomic_DNA"/>
</dbReference>
<evidence type="ECO:0000256" key="1">
    <source>
        <dbReference type="ARBA" id="ARBA00004861"/>
    </source>
</evidence>
<dbReference type="SUPFAM" id="SSF53271">
    <property type="entry name" value="PRTase-like"/>
    <property type="match status" value="1"/>
</dbReference>
<dbReference type="Pfam" id="PF00215">
    <property type="entry name" value="OMPdecase"/>
    <property type="match status" value="1"/>
</dbReference>
<dbReference type="InterPro" id="IPR018089">
    <property type="entry name" value="OMPdecase_AS"/>
</dbReference>
<gene>
    <name evidence="12" type="primary">pyrF</name>
    <name evidence="10" type="synonym">pyrE</name>
    <name evidence="12" type="ORF">EXM22_03680</name>
</gene>
<dbReference type="HAMAP" id="MF_01208">
    <property type="entry name" value="PyrE"/>
    <property type="match status" value="1"/>
</dbReference>
<proteinExistence type="inferred from homology"/>
<dbReference type="PANTHER" id="PTHR43375">
    <property type="entry name" value="OROTIDINE 5'-PHOSPHATE DECARBOXYLASE"/>
    <property type="match status" value="1"/>
</dbReference>
<keyword evidence="8 12" id="KW-0456">Lyase</keyword>
<dbReference type="InterPro" id="IPR013785">
    <property type="entry name" value="Aldolase_TIM"/>
</dbReference>
<dbReference type="GO" id="GO:0044205">
    <property type="term" value="P:'de novo' UMP biosynthetic process"/>
    <property type="evidence" value="ECO:0007669"/>
    <property type="project" value="UniProtKB-UniRule"/>
</dbReference>
<dbReference type="Proteomes" id="UP000324209">
    <property type="component" value="Chromosome"/>
</dbReference>
<comment type="catalytic activity">
    <reaction evidence="9">
        <text>orotidine 5'-phosphate + H(+) = UMP + CO2</text>
        <dbReference type="Rhea" id="RHEA:11596"/>
        <dbReference type="ChEBI" id="CHEBI:15378"/>
        <dbReference type="ChEBI" id="CHEBI:16526"/>
        <dbReference type="ChEBI" id="CHEBI:57538"/>
        <dbReference type="ChEBI" id="CHEBI:57865"/>
        <dbReference type="EC" id="4.1.1.23"/>
    </reaction>
</comment>
<dbReference type="InterPro" id="IPR004467">
    <property type="entry name" value="Or_phspho_trans_dom"/>
</dbReference>
<dbReference type="CDD" id="cd04725">
    <property type="entry name" value="OMP_decarboxylase_like"/>
    <property type="match status" value="1"/>
</dbReference>
<feature type="binding site" evidence="10">
    <location>
        <position position="366"/>
    </location>
    <ligand>
        <name>5-phospho-alpha-D-ribose 1-diphosphate</name>
        <dbReference type="ChEBI" id="CHEBI:58017"/>
        <note>ligand shared between dimeric partners</note>
    </ligand>
</feature>
<evidence type="ECO:0000313" key="12">
    <source>
        <dbReference type="EMBL" id="QEN07130.1"/>
    </source>
</evidence>
<organism evidence="12 13">
    <name type="scientific">Oceanispirochaeta crateris</name>
    <dbReference type="NCBI Taxonomy" id="2518645"/>
    <lineage>
        <taxon>Bacteria</taxon>
        <taxon>Pseudomonadati</taxon>
        <taxon>Spirochaetota</taxon>
        <taxon>Spirochaetia</taxon>
        <taxon>Spirochaetales</taxon>
        <taxon>Spirochaetaceae</taxon>
        <taxon>Oceanispirochaeta</taxon>
    </lineage>
</organism>
<dbReference type="OrthoDB" id="9808470at2"/>
<dbReference type="SMART" id="SM00934">
    <property type="entry name" value="OMPdecase"/>
    <property type="match status" value="1"/>
</dbReference>
<dbReference type="InterPro" id="IPR001754">
    <property type="entry name" value="OMPdeCOase_dom"/>
</dbReference>
<evidence type="ECO:0000256" key="8">
    <source>
        <dbReference type="ARBA" id="ARBA00023239"/>
    </source>
</evidence>
<comment type="cofactor">
    <cofactor evidence="10">
        <name>Mg(2+)</name>
        <dbReference type="ChEBI" id="CHEBI:18420"/>
    </cofactor>
</comment>
<feature type="binding site" evidence="10">
    <location>
        <position position="424"/>
    </location>
    <ligand>
        <name>orotate</name>
        <dbReference type="ChEBI" id="CHEBI:30839"/>
    </ligand>
</feature>
<evidence type="ECO:0000256" key="9">
    <source>
        <dbReference type="ARBA" id="ARBA00049157"/>
    </source>
</evidence>
<dbReference type="EC" id="2.4.2.10" evidence="10"/>
<comment type="similarity">
    <text evidence="3">Belongs to the OMP decarboxylase family. Type 2 subfamily.</text>
</comment>
<feature type="binding site" evidence="10">
    <location>
        <position position="372"/>
    </location>
    <ligand>
        <name>5-phospho-alpha-D-ribose 1-diphosphate</name>
        <dbReference type="ChEBI" id="CHEBI:58017"/>
        <note>ligand shared between dimeric partners</note>
    </ligand>
</feature>
<keyword evidence="13" id="KW-1185">Reference proteome</keyword>
<comment type="pathway">
    <text evidence="1">Pyrimidine metabolism; UMP biosynthesis via de novo pathway; UMP from orotate: step 2/2.</text>
</comment>
<evidence type="ECO:0000256" key="7">
    <source>
        <dbReference type="ARBA" id="ARBA00022975"/>
    </source>
</evidence>
<feature type="binding site" description="in other chain" evidence="10">
    <location>
        <position position="300"/>
    </location>
    <ligand>
        <name>5-phospho-alpha-D-ribose 1-diphosphate</name>
        <dbReference type="ChEBI" id="CHEBI:58017"/>
        <note>ligand shared between dimeric partners</note>
    </ligand>
</feature>
<dbReference type="AlphaFoldDB" id="A0A5C1QJF5"/>
<dbReference type="Gene3D" id="3.40.50.2020">
    <property type="match status" value="1"/>
</dbReference>
<comment type="subunit">
    <text evidence="10">Homodimer.</text>
</comment>
<evidence type="ECO:0000256" key="3">
    <source>
        <dbReference type="ARBA" id="ARBA00008847"/>
    </source>
</evidence>
<dbReference type="SUPFAM" id="SSF51366">
    <property type="entry name" value="Ribulose-phoshate binding barrel"/>
    <property type="match status" value="1"/>
</dbReference>
<dbReference type="InterPro" id="IPR011060">
    <property type="entry name" value="RibuloseP-bd_barrel"/>
</dbReference>
<dbReference type="InterPro" id="IPR011995">
    <property type="entry name" value="OMPdecase_type-2"/>
</dbReference>
<dbReference type="GO" id="GO:0000287">
    <property type="term" value="F:magnesium ion binding"/>
    <property type="evidence" value="ECO:0007669"/>
    <property type="project" value="UniProtKB-UniRule"/>
</dbReference>
<comment type="catalytic activity">
    <reaction evidence="10">
        <text>orotidine 5'-phosphate + diphosphate = orotate + 5-phospho-alpha-D-ribose 1-diphosphate</text>
        <dbReference type="Rhea" id="RHEA:10380"/>
        <dbReference type="ChEBI" id="CHEBI:30839"/>
        <dbReference type="ChEBI" id="CHEBI:33019"/>
        <dbReference type="ChEBI" id="CHEBI:57538"/>
        <dbReference type="ChEBI" id="CHEBI:58017"/>
        <dbReference type="EC" id="2.4.2.10"/>
    </reaction>
</comment>
<dbReference type="GO" id="GO:0004588">
    <property type="term" value="F:orotate phosphoribosyltransferase activity"/>
    <property type="evidence" value="ECO:0007669"/>
    <property type="project" value="UniProtKB-UniRule"/>
</dbReference>
<name>A0A5C1QJF5_9SPIO</name>
<dbReference type="Gene3D" id="3.20.20.70">
    <property type="entry name" value="Aldolase class I"/>
    <property type="match status" value="1"/>
</dbReference>
<evidence type="ECO:0000256" key="10">
    <source>
        <dbReference type="HAMAP-Rule" id="MF_01208"/>
    </source>
</evidence>
<evidence type="ECO:0000256" key="4">
    <source>
        <dbReference type="ARBA" id="ARBA00022676"/>
    </source>
</evidence>
<dbReference type="InterPro" id="IPR000836">
    <property type="entry name" value="PRTase_dom"/>
</dbReference>
<evidence type="ECO:0000256" key="5">
    <source>
        <dbReference type="ARBA" id="ARBA00022679"/>
    </source>
</evidence>
<evidence type="ECO:0000256" key="2">
    <source>
        <dbReference type="ARBA" id="ARBA00004889"/>
    </source>
</evidence>
<dbReference type="RefSeq" id="WP_149485212.1">
    <property type="nucleotide sequence ID" value="NZ_CP036150.1"/>
</dbReference>
<comment type="similarity">
    <text evidence="10">Belongs to the purine/pyrimidine phosphoribosyltransferase family. PyrE subfamily.</text>
</comment>
<dbReference type="UniPathway" id="UPA00070">
    <property type="reaction ID" value="UER00119"/>
</dbReference>
<sequence>MTFFEKLDSVCREKETLLCIGLDPRVKAKGSGAAMKEIVEQNRRIIEETLPYAACFKPNIAFYEVYGPEGLMALKETLSLIPREIPVLIDAKRNDIGSTAQAYADSLLDFYKADAVTLSPYMGRDAVDPFLNKGDEHGVFLLCRTTNPGAGAIQDLQVQRSGGEHEDLYISTARECISWGSQVGLVVAGTDTVALKKVRAVCPDTWFLTPGIGAQGGDMLEAVSAGCRADGLGILPNVSRSVAEAKEPGKAAKEYRDKLNDARAKRVSVSGLSLKGIRKDKIMKGLIKTECFRIGEFILKSGKKSPFYIDLRRVSSDASLLAEVARGYAELMKGLDFDRIAGIPIAALPLATAVSLETGIPMIYPRMTMKEHGTGNRIEGEYKKGEKILLLDDLITTGKSKVEAIEILRDAGLVVEDLLVLLERGVQGRKDMEAAGINLHSYAHVKEFLQPCRDLNMIDDVQLKDMLDFAGKE</sequence>
<dbReference type="NCBIfam" id="TIGR00336">
    <property type="entry name" value="pyrE"/>
    <property type="match status" value="1"/>
</dbReference>